<evidence type="ECO:0000313" key="6">
    <source>
        <dbReference type="Proteomes" id="UP000004471"/>
    </source>
</evidence>
<name>F3FY08_PSESX</name>
<comment type="subunit">
    <text evidence="2">Homodimer.</text>
</comment>
<evidence type="ECO:0000256" key="1">
    <source>
        <dbReference type="ARBA" id="ARBA00001946"/>
    </source>
</evidence>
<dbReference type="EMBL" id="AEAH01003240">
    <property type="protein sequence ID" value="EGH35100.1"/>
    <property type="molecule type" value="Genomic_DNA"/>
</dbReference>
<evidence type="ECO:0000313" key="5">
    <source>
        <dbReference type="EMBL" id="EGH35100.1"/>
    </source>
</evidence>
<dbReference type="InterPro" id="IPR005477">
    <property type="entry name" value="Dxylulose-5-P_synthase"/>
</dbReference>
<gene>
    <name evidence="5" type="ORF">PSYJA_41362</name>
</gene>
<evidence type="ECO:0000256" key="4">
    <source>
        <dbReference type="ARBA" id="ARBA00023052"/>
    </source>
</evidence>
<proteinExistence type="predicted"/>
<reference evidence="5 6" key="1">
    <citation type="journal article" date="2011" name="PLoS Pathog.">
        <title>Dynamic evolution of pathogenicity revealed by sequencing and comparative genomics of 19 Pseudomonas syringae isolates.</title>
        <authorList>
            <person name="Baltrus D.A."/>
            <person name="Nishimura M.T."/>
            <person name="Romanchuk A."/>
            <person name="Chang J.H."/>
            <person name="Mukhtar M.S."/>
            <person name="Cherkis K."/>
            <person name="Roach J."/>
            <person name="Grant S.R."/>
            <person name="Jones C.D."/>
            <person name="Dangl J.L."/>
        </authorList>
    </citation>
    <scope>NUCLEOTIDE SEQUENCE [LARGE SCALE GENOMIC DNA]</scope>
    <source>
        <strain evidence="6">M301072PT</strain>
    </source>
</reference>
<dbReference type="GO" id="GO:0008661">
    <property type="term" value="F:1-deoxy-D-xylulose-5-phosphate synthase activity"/>
    <property type="evidence" value="ECO:0007669"/>
    <property type="project" value="UniProtKB-EC"/>
</dbReference>
<evidence type="ECO:0000256" key="2">
    <source>
        <dbReference type="ARBA" id="ARBA00011738"/>
    </source>
</evidence>
<dbReference type="Proteomes" id="UP000004471">
    <property type="component" value="Unassembled WGS sequence"/>
</dbReference>
<feature type="non-terminal residue" evidence="5">
    <location>
        <position position="1"/>
    </location>
</feature>
<sequence>LPSRTYSSMREGSKKVLSRLPGAWEIARRTEEYAKGMLVPGTLFEELGWNYIGPIDGH</sequence>
<comment type="cofactor">
    <cofactor evidence="1">
        <name>Mg(2+)</name>
        <dbReference type="ChEBI" id="CHEBI:18420"/>
    </cofactor>
</comment>
<protein>
    <submittedName>
        <fullName evidence="5">1-deoxy-D-xylulose-5-phosphate synthase</fullName>
        <ecNumber evidence="5">2.2.1.7</ecNumber>
    </submittedName>
</protein>
<dbReference type="AlphaFoldDB" id="F3FY08"/>
<dbReference type="Pfam" id="PF13292">
    <property type="entry name" value="DXP_synthase_N"/>
    <property type="match status" value="1"/>
</dbReference>
<comment type="caution">
    <text evidence="5">The sequence shown here is derived from an EMBL/GenBank/DDBJ whole genome shotgun (WGS) entry which is preliminary data.</text>
</comment>
<feature type="non-terminal residue" evidence="5">
    <location>
        <position position="58"/>
    </location>
</feature>
<accession>F3FY08</accession>
<dbReference type="HOGENOM" id="CLU_2983837_0_0_6"/>
<dbReference type="GO" id="GO:0016114">
    <property type="term" value="P:terpenoid biosynthetic process"/>
    <property type="evidence" value="ECO:0007669"/>
    <property type="project" value="InterPro"/>
</dbReference>
<organism evidence="5 6">
    <name type="scientific">Pseudomonas syringae pv. japonica str. M301072</name>
    <dbReference type="NCBI Taxonomy" id="629262"/>
    <lineage>
        <taxon>Bacteria</taxon>
        <taxon>Pseudomonadati</taxon>
        <taxon>Pseudomonadota</taxon>
        <taxon>Gammaproteobacteria</taxon>
        <taxon>Pseudomonadales</taxon>
        <taxon>Pseudomonadaceae</taxon>
        <taxon>Pseudomonas</taxon>
        <taxon>Pseudomonas syringae</taxon>
    </lineage>
</organism>
<keyword evidence="3 5" id="KW-0808">Transferase</keyword>
<keyword evidence="4" id="KW-0786">Thiamine pyrophosphate</keyword>
<evidence type="ECO:0000256" key="3">
    <source>
        <dbReference type="ARBA" id="ARBA00022679"/>
    </source>
</evidence>
<dbReference type="EC" id="2.2.1.7" evidence="5"/>